<feature type="compositionally biased region" description="Polar residues" evidence="7">
    <location>
        <begin position="188"/>
        <end position="207"/>
    </location>
</feature>
<dbReference type="SMART" id="SM00774">
    <property type="entry name" value="WRKY"/>
    <property type="match status" value="1"/>
</dbReference>
<dbReference type="GO" id="GO:0043565">
    <property type="term" value="F:sequence-specific DNA binding"/>
    <property type="evidence" value="ECO:0007669"/>
    <property type="project" value="InterPro"/>
</dbReference>
<feature type="region of interest" description="Disordered" evidence="7">
    <location>
        <begin position="1"/>
        <end position="83"/>
    </location>
</feature>
<dbReference type="InterPro" id="IPR003657">
    <property type="entry name" value="WRKY_dom"/>
</dbReference>
<feature type="region of interest" description="Disordered" evidence="7">
    <location>
        <begin position="639"/>
        <end position="662"/>
    </location>
</feature>
<dbReference type="PANTHER" id="PTHR31429:SF54">
    <property type="entry name" value="WRKY TRANSCRIPTION FACTOR 9-RELATED"/>
    <property type="match status" value="1"/>
</dbReference>
<feature type="compositionally biased region" description="Acidic residues" evidence="7">
    <location>
        <begin position="72"/>
        <end position="81"/>
    </location>
</feature>
<keyword evidence="5" id="KW-0539">Nucleus</keyword>
<evidence type="ECO:0000256" key="4">
    <source>
        <dbReference type="ARBA" id="ARBA00023163"/>
    </source>
</evidence>
<dbReference type="PROSITE" id="PS50811">
    <property type="entry name" value="WRKY"/>
    <property type="match status" value="1"/>
</dbReference>
<evidence type="ECO:0000256" key="6">
    <source>
        <dbReference type="SAM" id="Coils"/>
    </source>
</evidence>
<evidence type="ECO:0000313" key="10">
    <source>
        <dbReference type="Proteomes" id="UP000315295"/>
    </source>
</evidence>
<dbReference type="FunFam" id="1.10.20.10:FF:000265">
    <property type="match status" value="1"/>
</dbReference>
<dbReference type="GO" id="GO:0003700">
    <property type="term" value="F:DNA-binding transcription factor activity"/>
    <property type="evidence" value="ECO:0007669"/>
    <property type="project" value="InterPro"/>
</dbReference>
<keyword evidence="4" id="KW-0804">Transcription</keyword>
<dbReference type="Pfam" id="PF03106">
    <property type="entry name" value="WRKY"/>
    <property type="match status" value="1"/>
</dbReference>
<gene>
    <name evidence="9" type="ORF">C1H46_016763</name>
</gene>
<reference evidence="9 10" key="1">
    <citation type="journal article" date="2019" name="G3 (Bethesda)">
        <title>Sequencing of a Wild Apple (Malus baccata) Genome Unravels the Differences Between Cultivated and Wild Apple Species Regarding Disease Resistance and Cold Tolerance.</title>
        <authorList>
            <person name="Chen X."/>
        </authorList>
    </citation>
    <scope>NUCLEOTIDE SEQUENCE [LARGE SCALE GENOMIC DNA]</scope>
    <source>
        <strain evidence="10">cv. Shandingzi</strain>
        <tissue evidence="9">Leaves</tissue>
    </source>
</reference>
<dbReference type="InterPro" id="IPR036576">
    <property type="entry name" value="WRKY_dom_sf"/>
</dbReference>
<evidence type="ECO:0000259" key="8">
    <source>
        <dbReference type="PROSITE" id="PS50811"/>
    </source>
</evidence>
<dbReference type="GO" id="GO:0000786">
    <property type="term" value="C:nucleosome"/>
    <property type="evidence" value="ECO:0007669"/>
    <property type="project" value="InterPro"/>
</dbReference>
<evidence type="ECO:0000256" key="2">
    <source>
        <dbReference type="ARBA" id="ARBA00023015"/>
    </source>
</evidence>
<dbReference type="PANTHER" id="PTHR31429">
    <property type="entry name" value="WRKY TRANSCRIPTION FACTOR 36-RELATED"/>
    <property type="match status" value="1"/>
</dbReference>
<dbReference type="CDD" id="cd00074">
    <property type="entry name" value="HFD_H2A"/>
    <property type="match status" value="1"/>
</dbReference>
<evidence type="ECO:0000256" key="7">
    <source>
        <dbReference type="SAM" id="MobiDB-lite"/>
    </source>
</evidence>
<feature type="region of interest" description="Disordered" evidence="7">
    <location>
        <begin position="532"/>
        <end position="560"/>
    </location>
</feature>
<dbReference type="SMART" id="SM00414">
    <property type="entry name" value="H2A"/>
    <property type="match status" value="1"/>
</dbReference>
<feature type="region of interest" description="Disordered" evidence="7">
    <location>
        <begin position="144"/>
        <end position="226"/>
    </location>
</feature>
<keyword evidence="2" id="KW-0805">Transcription regulation</keyword>
<dbReference type="GO" id="GO:0030527">
    <property type="term" value="F:structural constituent of chromatin"/>
    <property type="evidence" value="ECO:0007669"/>
    <property type="project" value="InterPro"/>
</dbReference>
<feature type="compositionally biased region" description="Basic and acidic residues" evidence="7">
    <location>
        <begin position="1"/>
        <end position="11"/>
    </location>
</feature>
<dbReference type="SUPFAM" id="SSF47113">
    <property type="entry name" value="Histone-fold"/>
    <property type="match status" value="1"/>
</dbReference>
<dbReference type="InterPro" id="IPR009072">
    <property type="entry name" value="Histone-fold"/>
</dbReference>
<keyword evidence="3" id="KW-0238">DNA-binding</keyword>
<dbReference type="Pfam" id="PF16211">
    <property type="entry name" value="Histone_H2A_C"/>
    <property type="match status" value="1"/>
</dbReference>
<evidence type="ECO:0000313" key="9">
    <source>
        <dbReference type="EMBL" id="TQD97589.1"/>
    </source>
</evidence>
<evidence type="ECO:0000256" key="5">
    <source>
        <dbReference type="ARBA" id="ARBA00023242"/>
    </source>
</evidence>
<dbReference type="Gene3D" id="1.10.20.10">
    <property type="entry name" value="Histone, subunit A"/>
    <property type="match status" value="1"/>
</dbReference>
<dbReference type="InterPro" id="IPR032454">
    <property type="entry name" value="Histone_H2A_C"/>
</dbReference>
<dbReference type="InterPro" id="IPR002119">
    <property type="entry name" value="Histone_H2A"/>
</dbReference>
<dbReference type="AlphaFoldDB" id="A0A540MGR7"/>
<dbReference type="InterPro" id="IPR044810">
    <property type="entry name" value="WRKY_plant"/>
</dbReference>
<dbReference type="GO" id="GO:0046982">
    <property type="term" value="F:protein heterodimerization activity"/>
    <property type="evidence" value="ECO:0007669"/>
    <property type="project" value="InterPro"/>
</dbReference>
<protein>
    <recommendedName>
        <fullName evidence="8">WRKY domain-containing protein</fullName>
    </recommendedName>
</protein>
<organism evidence="9 10">
    <name type="scientific">Malus baccata</name>
    <name type="common">Siberian crab apple</name>
    <name type="synonym">Pyrus baccata</name>
    <dbReference type="NCBI Taxonomy" id="106549"/>
    <lineage>
        <taxon>Eukaryota</taxon>
        <taxon>Viridiplantae</taxon>
        <taxon>Streptophyta</taxon>
        <taxon>Embryophyta</taxon>
        <taxon>Tracheophyta</taxon>
        <taxon>Spermatophyta</taxon>
        <taxon>Magnoliopsida</taxon>
        <taxon>eudicotyledons</taxon>
        <taxon>Gunneridae</taxon>
        <taxon>Pentapetalae</taxon>
        <taxon>rosids</taxon>
        <taxon>fabids</taxon>
        <taxon>Rosales</taxon>
        <taxon>Rosaceae</taxon>
        <taxon>Amygdaloideae</taxon>
        <taxon>Maleae</taxon>
        <taxon>Malus</taxon>
    </lineage>
</organism>
<dbReference type="FunFam" id="2.20.25.80:FF:000002">
    <property type="entry name" value="probable WRKY transcription factor 31"/>
    <property type="match status" value="1"/>
</dbReference>
<dbReference type="Gene3D" id="2.20.25.80">
    <property type="entry name" value="WRKY domain"/>
    <property type="match status" value="1"/>
</dbReference>
<comment type="caution">
    <text evidence="9">The sequence shown here is derived from an EMBL/GenBank/DDBJ whole genome shotgun (WGS) entry which is preliminary data.</text>
</comment>
<keyword evidence="6" id="KW-0175">Coiled coil</keyword>
<dbReference type="PRINTS" id="PR00620">
    <property type="entry name" value="HISTONEH2A"/>
</dbReference>
<keyword evidence="10" id="KW-1185">Reference proteome</keyword>
<sequence>MGMREQEKDLDIDLSLQIDAKEEKREEGVDDEKEEDDHRVDDGVEEAAAEEKEDELEPRVQNNKLKTTEAGAGEEEDDDASVVETSLQENNMKTDQELRVLQMEMSRIKEENKVLRKVVEQTIKDYYDLQMKFTVIHQSNQNKDPQTFLSLDGNDPNATQGPKMSSKMLDISHRSPVPSPKRDEVTEESQLGLSLRLQTSSATTANQLRGREEEDDDKEEINNKEGLTRTASLTLSSVQLQNKLQRTELAGITSHGAPHPNRKARVSVRARCEYATMNDGCQWRKYGQKIAKGNPCPRAYYRCTVAAGCPVRKQVQRCQEDMSILITTYEGTHNHPLPVGATAMASSASAAASCMLLDSSNHHLADGTPSNYTQASLPYYNSNSPYNMMNLNPSSHSSSNYRIINPHDHSKGLVLDLTNNFYDTTTSQPQNIPMAMGSSSSSAAPGFSSRWMMSNTSSRSANYHTSNSLTNPLLANGSRSSGMALAGDQKGNWRSGEENMSLLAENVSAIASDPKFRVAVAAVITSLINKDNHATTSHPAPTAFAPRDHEDNNGSASTSNNWAVDQQSLSSNAAVLEYLAAEVLELAGNAARDNKKNRIIPRHLLLAVRNDEELGKLLAGVTIAHGGVLPNINPVLLPKKSEKAAGKEPKSPSKATKSPKKA</sequence>
<feature type="compositionally biased region" description="Basic and acidic residues" evidence="7">
    <location>
        <begin position="639"/>
        <end position="651"/>
    </location>
</feature>
<feature type="domain" description="WRKY" evidence="8">
    <location>
        <begin position="272"/>
        <end position="338"/>
    </location>
</feature>
<dbReference type="GO" id="GO:0005634">
    <property type="term" value="C:nucleus"/>
    <property type="evidence" value="ECO:0007669"/>
    <property type="project" value="UniProtKB-SubCell"/>
</dbReference>
<evidence type="ECO:0000256" key="3">
    <source>
        <dbReference type="ARBA" id="ARBA00023125"/>
    </source>
</evidence>
<dbReference type="SUPFAM" id="SSF118290">
    <property type="entry name" value="WRKY DNA-binding domain"/>
    <property type="match status" value="1"/>
</dbReference>
<evidence type="ECO:0000256" key="1">
    <source>
        <dbReference type="ARBA" id="ARBA00004123"/>
    </source>
</evidence>
<comment type="subcellular location">
    <subcellularLocation>
        <location evidence="1">Nucleus</location>
    </subcellularLocation>
</comment>
<feature type="coiled-coil region" evidence="6">
    <location>
        <begin position="91"/>
        <end position="118"/>
    </location>
</feature>
<dbReference type="Proteomes" id="UP000315295">
    <property type="component" value="Unassembled WGS sequence"/>
</dbReference>
<feature type="compositionally biased region" description="Acidic residues" evidence="7">
    <location>
        <begin position="43"/>
        <end position="56"/>
    </location>
</feature>
<proteinExistence type="predicted"/>
<name>A0A540MGR7_MALBA</name>
<dbReference type="EMBL" id="VIEB01000268">
    <property type="protein sequence ID" value="TQD97589.1"/>
    <property type="molecule type" value="Genomic_DNA"/>
</dbReference>
<accession>A0A540MGR7</accession>